<dbReference type="GO" id="GO:0003677">
    <property type="term" value="F:DNA binding"/>
    <property type="evidence" value="ECO:0007669"/>
    <property type="project" value="InterPro"/>
</dbReference>
<dbReference type="Gene3D" id="1.10.260.40">
    <property type="entry name" value="lambda repressor-like DNA-binding domains"/>
    <property type="match status" value="1"/>
</dbReference>
<reference evidence="1 2" key="1">
    <citation type="submission" date="2019-11" db="EMBL/GenBank/DDBJ databases">
        <title>The genome sequence of Methylocystis heyeri.</title>
        <authorList>
            <person name="Oshkin I.Y."/>
            <person name="Miroshnikov K."/>
            <person name="Dedysh S.N."/>
        </authorList>
    </citation>
    <scope>NUCLEOTIDE SEQUENCE [LARGE SCALE GENOMIC DNA]</scope>
    <source>
        <strain evidence="1 2">H2</strain>
    </source>
</reference>
<dbReference type="KEGG" id="mhey:H2LOC_006775"/>
<dbReference type="OrthoDB" id="3782725at2"/>
<dbReference type="InterPro" id="IPR010982">
    <property type="entry name" value="Lambda_DNA-bd_dom_sf"/>
</dbReference>
<protein>
    <submittedName>
        <fullName evidence="1">Transcriptional regulator</fullName>
    </submittedName>
</protein>
<evidence type="ECO:0000313" key="1">
    <source>
        <dbReference type="EMBL" id="QGM45424.1"/>
    </source>
</evidence>
<sequence length="95" mass="10516">MTPAQCRAGRGLLDWTRQALAEAAHIDKETIERFEDRYSMPQTATVLALKRALETGGVIFVDEDGQGAGVRLRKSKSYGRPTVIPLDELNAQNDE</sequence>
<name>A0A6B8KAR4_9HYPH</name>
<gene>
    <name evidence="1" type="ORF">H2LOC_006775</name>
</gene>
<dbReference type="EMBL" id="CP046052">
    <property type="protein sequence ID" value="QGM45424.1"/>
    <property type="molecule type" value="Genomic_DNA"/>
</dbReference>
<evidence type="ECO:0000313" key="2">
    <source>
        <dbReference type="Proteomes" id="UP000309061"/>
    </source>
</evidence>
<dbReference type="Proteomes" id="UP000309061">
    <property type="component" value="Chromosome"/>
</dbReference>
<dbReference type="RefSeq" id="WP_136495706.1">
    <property type="nucleotide sequence ID" value="NZ_CP046052.1"/>
</dbReference>
<keyword evidence="2" id="KW-1185">Reference proteome</keyword>
<dbReference type="SUPFAM" id="SSF47413">
    <property type="entry name" value="lambda repressor-like DNA-binding domains"/>
    <property type="match status" value="1"/>
</dbReference>
<accession>A0A6B8KAR4</accession>
<dbReference type="AlphaFoldDB" id="A0A6B8KAR4"/>
<proteinExistence type="predicted"/>
<organism evidence="1 2">
    <name type="scientific">Methylocystis heyeri</name>
    <dbReference type="NCBI Taxonomy" id="391905"/>
    <lineage>
        <taxon>Bacteria</taxon>
        <taxon>Pseudomonadati</taxon>
        <taxon>Pseudomonadota</taxon>
        <taxon>Alphaproteobacteria</taxon>
        <taxon>Hyphomicrobiales</taxon>
        <taxon>Methylocystaceae</taxon>
        <taxon>Methylocystis</taxon>
    </lineage>
</organism>